<keyword evidence="4" id="KW-1185">Reference proteome</keyword>
<dbReference type="PROSITE" id="PS50006">
    <property type="entry name" value="FHA_DOMAIN"/>
    <property type="match status" value="1"/>
</dbReference>
<dbReference type="Pfam" id="PF26087">
    <property type="entry name" value="DUF8032"/>
    <property type="match status" value="2"/>
</dbReference>
<feature type="compositionally biased region" description="Acidic residues" evidence="1">
    <location>
        <begin position="594"/>
        <end position="610"/>
    </location>
</feature>
<evidence type="ECO:0000256" key="1">
    <source>
        <dbReference type="SAM" id="MobiDB-lite"/>
    </source>
</evidence>
<dbReference type="InterPro" id="IPR000253">
    <property type="entry name" value="FHA_dom"/>
</dbReference>
<feature type="region of interest" description="Disordered" evidence="1">
    <location>
        <begin position="814"/>
        <end position="836"/>
    </location>
</feature>
<feature type="region of interest" description="Disordered" evidence="1">
    <location>
        <begin position="99"/>
        <end position="118"/>
    </location>
</feature>
<evidence type="ECO:0000313" key="4">
    <source>
        <dbReference type="Proteomes" id="UP000703661"/>
    </source>
</evidence>
<dbReference type="Proteomes" id="UP000703661">
    <property type="component" value="Unassembled WGS sequence"/>
</dbReference>
<dbReference type="AlphaFoldDB" id="A0A9P6MQZ3"/>
<evidence type="ECO:0000313" key="3">
    <source>
        <dbReference type="EMBL" id="KAG0009799.1"/>
    </source>
</evidence>
<feature type="region of interest" description="Disordered" evidence="1">
    <location>
        <begin position="513"/>
        <end position="638"/>
    </location>
</feature>
<accession>A0A9P6MQZ3</accession>
<organism evidence="3 4">
    <name type="scientific">Entomortierella chlamydospora</name>
    <dbReference type="NCBI Taxonomy" id="101097"/>
    <lineage>
        <taxon>Eukaryota</taxon>
        <taxon>Fungi</taxon>
        <taxon>Fungi incertae sedis</taxon>
        <taxon>Mucoromycota</taxon>
        <taxon>Mortierellomycotina</taxon>
        <taxon>Mortierellomycetes</taxon>
        <taxon>Mortierellales</taxon>
        <taxon>Mortierellaceae</taxon>
        <taxon>Entomortierella</taxon>
    </lineage>
</organism>
<feature type="compositionally biased region" description="Polar residues" evidence="1">
    <location>
        <begin position="344"/>
        <end position="354"/>
    </location>
</feature>
<gene>
    <name evidence="3" type="ORF">BGZ80_002041</name>
</gene>
<evidence type="ECO:0000259" key="2">
    <source>
        <dbReference type="PROSITE" id="PS50006"/>
    </source>
</evidence>
<feature type="region of interest" description="Disordered" evidence="1">
    <location>
        <begin position="254"/>
        <end position="328"/>
    </location>
</feature>
<feature type="compositionally biased region" description="Polar residues" evidence="1">
    <location>
        <begin position="99"/>
        <end position="117"/>
    </location>
</feature>
<proteinExistence type="predicted"/>
<feature type="compositionally biased region" description="Polar residues" evidence="1">
    <location>
        <begin position="576"/>
        <end position="591"/>
    </location>
</feature>
<feature type="compositionally biased region" description="Polar residues" evidence="1">
    <location>
        <begin position="303"/>
        <end position="328"/>
    </location>
</feature>
<feature type="region of interest" description="Disordered" evidence="1">
    <location>
        <begin position="344"/>
        <end position="387"/>
    </location>
</feature>
<feature type="compositionally biased region" description="Basic and acidic residues" evidence="1">
    <location>
        <begin position="737"/>
        <end position="754"/>
    </location>
</feature>
<feature type="domain" description="FHA" evidence="2">
    <location>
        <begin position="422"/>
        <end position="488"/>
    </location>
</feature>
<name>A0A9P6MQZ3_9FUNG</name>
<feature type="compositionally biased region" description="Low complexity" evidence="1">
    <location>
        <begin position="1"/>
        <end position="16"/>
    </location>
</feature>
<feature type="compositionally biased region" description="Low complexity" evidence="1">
    <location>
        <begin position="621"/>
        <end position="634"/>
    </location>
</feature>
<dbReference type="EMBL" id="JAAAID010001494">
    <property type="protein sequence ID" value="KAG0009799.1"/>
    <property type="molecule type" value="Genomic_DNA"/>
</dbReference>
<dbReference type="InterPro" id="IPR058345">
    <property type="entry name" value="DUF8032"/>
</dbReference>
<sequence length="836" mass="93802">MEIPGGSMTKGMTSGSANDARSDVCEASPERQLEYGTDHFQNLVLSSAIPDVVSPTRNLIDSNTGVIDTLSALSLEQISEMEATLRHIKMMKLQQLNSSQRTVSQDAGIQPSQTPIPSSGAAMHQFMSVMSPLTRKNNPRTTTPPSIQTIDGIPWLTFQYTTRSTSTTVTIRVDIDTISEQNSEAISEMDSTEFRCANCLYPSADGPEQEYKGARRDFERECNEQGRKLAYLNPTILSGKKGLLQQAVVSLRNATAEQKSRRVKRQEKKRLQEDVAQGQAVHHQQQQRQQGPVMALPKITTRIDPSQSQNRQCQGNADQSSVVTQSTQVPRVLSWKPTLVSSLHHSVQPPTSHNLIPRYNPSPPRSDNDPEMRQPQPFPSPRSSQPITVSNTAHALHSPKTILPISSTSFEDAGEYIEFERYFQGRFQKSRIRCDVDHAEYLDESSSSSHHNQQWNSTGVRQAEEAYLNEIGWKLCSLNRTMLDGKRLILHQALDAYRRHFLPATCHPRARVEPSLLTRKSPTSRDRTLGLMGSLSYHDRSRHQKQRETKSQRRVRFHGHDAIQRRPSERRRPSLAENTSGRKNKVDGNTNQKEEEEEEEGEDDDCDDDKVDGNLDAANTSSSENESSESSSSEGDFHSQMSLLTFQGSIRTYSLGTGSGSARSRPRVQPITASRVMNLRSSPSSSPFPLVSATTINRKRPNSGYISQDQHQSQSQGGSRGRKRIRSHGLTEDIDPHEERNLEGEGTQEEHDQTAMESASSNSDVENSQDMGRENVDQDEEEDGWWMSRLQNSEYPEDHNFVSMTTEELIGALTSGYNSDVDDEDEDESEEYSFFS</sequence>
<feature type="region of interest" description="Disordered" evidence="1">
    <location>
        <begin position="656"/>
        <end position="783"/>
    </location>
</feature>
<feature type="compositionally biased region" description="Acidic residues" evidence="1">
    <location>
        <begin position="820"/>
        <end position="836"/>
    </location>
</feature>
<feature type="compositionally biased region" description="Polar residues" evidence="1">
    <location>
        <begin position="755"/>
        <end position="770"/>
    </location>
</feature>
<feature type="compositionally biased region" description="Low complexity" evidence="1">
    <location>
        <begin position="275"/>
        <end position="291"/>
    </location>
</feature>
<feature type="region of interest" description="Disordered" evidence="1">
    <location>
        <begin position="1"/>
        <end position="28"/>
    </location>
</feature>
<comment type="caution">
    <text evidence="3">The sequence shown here is derived from an EMBL/GenBank/DDBJ whole genome shotgun (WGS) entry which is preliminary data.</text>
</comment>
<reference evidence="3" key="1">
    <citation type="journal article" date="2020" name="Fungal Divers.">
        <title>Resolving the Mortierellaceae phylogeny through synthesis of multi-gene phylogenetics and phylogenomics.</title>
        <authorList>
            <person name="Vandepol N."/>
            <person name="Liber J."/>
            <person name="Desiro A."/>
            <person name="Na H."/>
            <person name="Kennedy M."/>
            <person name="Barry K."/>
            <person name="Grigoriev I.V."/>
            <person name="Miller A.N."/>
            <person name="O'Donnell K."/>
            <person name="Stajich J.E."/>
            <person name="Bonito G."/>
        </authorList>
    </citation>
    <scope>NUCLEOTIDE SEQUENCE</scope>
    <source>
        <strain evidence="3">NRRL 2769</strain>
    </source>
</reference>
<feature type="compositionally biased region" description="Basic and acidic residues" evidence="1">
    <location>
        <begin position="558"/>
        <end position="574"/>
    </location>
</feature>
<protein>
    <recommendedName>
        <fullName evidence="2">FHA domain-containing protein</fullName>
    </recommendedName>
</protein>